<dbReference type="Proteomes" id="UP000324022">
    <property type="component" value="Unassembled WGS sequence"/>
</dbReference>
<dbReference type="EMBL" id="OOIN01000030">
    <property type="protein sequence ID" value="SPO29815.1"/>
    <property type="molecule type" value="Genomic_DNA"/>
</dbReference>
<dbReference type="InterPro" id="IPR004343">
    <property type="entry name" value="Plus-3_dom"/>
</dbReference>
<reference evidence="7 8" key="1">
    <citation type="submission" date="2018-03" db="EMBL/GenBank/DDBJ databases">
        <authorList>
            <person name="Guldener U."/>
        </authorList>
    </citation>
    <scope>NUCLEOTIDE SEQUENCE [LARGE SCALE GENOMIC DNA]</scope>
    <source>
        <strain evidence="7 8">NBRC100155</strain>
    </source>
</reference>
<dbReference type="AlphaFoldDB" id="A0A5C3EIB7"/>
<dbReference type="GO" id="GO:1990269">
    <property type="term" value="F:RNA polymerase II C-terminal domain phosphoserine binding"/>
    <property type="evidence" value="ECO:0007669"/>
    <property type="project" value="TreeGrafter"/>
</dbReference>
<feature type="compositionally biased region" description="Acidic residues" evidence="5">
    <location>
        <begin position="173"/>
        <end position="197"/>
    </location>
</feature>
<evidence type="ECO:0000313" key="8">
    <source>
        <dbReference type="Proteomes" id="UP000324022"/>
    </source>
</evidence>
<evidence type="ECO:0000256" key="3">
    <source>
        <dbReference type="ARBA" id="ARBA00023163"/>
    </source>
</evidence>
<feature type="region of interest" description="Disordered" evidence="5">
    <location>
        <begin position="556"/>
        <end position="601"/>
    </location>
</feature>
<dbReference type="InterPro" id="IPR036128">
    <property type="entry name" value="Plus3-like_sf"/>
</dbReference>
<dbReference type="GO" id="GO:0003677">
    <property type="term" value="F:DNA binding"/>
    <property type="evidence" value="ECO:0007669"/>
    <property type="project" value="InterPro"/>
</dbReference>
<feature type="region of interest" description="Disordered" evidence="5">
    <location>
        <begin position="1"/>
        <end position="96"/>
    </location>
</feature>
<keyword evidence="4" id="KW-0539">Nucleus</keyword>
<feature type="domain" description="Plus3" evidence="6">
    <location>
        <begin position="310"/>
        <end position="451"/>
    </location>
</feature>
<dbReference type="Gene3D" id="3.90.70.200">
    <property type="entry name" value="Plus-3 domain"/>
    <property type="match status" value="1"/>
</dbReference>
<accession>A0A5C3EIB7</accession>
<feature type="region of interest" description="Disordered" evidence="5">
    <location>
        <begin position="141"/>
        <end position="316"/>
    </location>
</feature>
<keyword evidence="3" id="KW-0804">Transcription</keyword>
<feature type="compositionally biased region" description="Basic residues" evidence="5">
    <location>
        <begin position="150"/>
        <end position="167"/>
    </location>
</feature>
<sequence>MAGGGLDDELLALAGESGRRQIDMSSDEDDAQIRTGSKRDAKASGSGTSSSLAKKRRLDLLDESASGSEADAVGSDDGESSDDAPRRDPYPYQGIYKSAQDMEELMAMNELDREDILARRRDEIQVRRQKFELAALVKAQKAAAGATKKAVSKKRVVRGGGKTAKRRGGADSDLSEDESEEDDDDEEEDQDDADGDSDYGYGGRASGAASAAKSRKKKLPGSTDAKSAKLSELRKKRKEKAAGITRGGRGGGADSDDEAATAAKPRRRGYASSSASDVSYSSYSDDEDYPRVSRSKQDARSTADTSSSDPPSLIDLNAARITRDQIESRLYAPRWREILTHSFFRFSWGTRPLPNGTNETVYRIHQVTSISEKPGKFYDLSPDKSGKWCNVYLTFEHDGQERDAKLTMLSRGEFTESERERWIAFLKGSKQKIPKKAAVVRKADELEKFFTTPLTEADIGKILETKKRLRLEAISVMGGSAILGATAGFDSPRNGSGGTPAGIATPTNATTDAVKPQSLEARLAAVNERNRAQDRIKMSDVERKARSNKIAAAAAAKAEADRFKASQQQQQQQEGEKATESQDAGQRGVELTNEKTGTSGMRNGLVAVKNYATLVEVDLGDF</sequence>
<keyword evidence="8" id="KW-1185">Reference proteome</keyword>
<dbReference type="GO" id="GO:0016593">
    <property type="term" value="C:Cdc73/Paf1 complex"/>
    <property type="evidence" value="ECO:0007669"/>
    <property type="project" value="TreeGrafter"/>
</dbReference>
<evidence type="ECO:0000256" key="4">
    <source>
        <dbReference type="ARBA" id="ARBA00023242"/>
    </source>
</evidence>
<feature type="region of interest" description="Disordered" evidence="5">
    <location>
        <begin position="491"/>
        <end position="515"/>
    </location>
</feature>
<dbReference type="Pfam" id="PF03126">
    <property type="entry name" value="Plus-3"/>
    <property type="match status" value="1"/>
</dbReference>
<organism evidence="7 8">
    <name type="scientific">Ustilago trichophora</name>
    <dbReference type="NCBI Taxonomy" id="86804"/>
    <lineage>
        <taxon>Eukaryota</taxon>
        <taxon>Fungi</taxon>
        <taxon>Dikarya</taxon>
        <taxon>Basidiomycota</taxon>
        <taxon>Ustilaginomycotina</taxon>
        <taxon>Ustilaginomycetes</taxon>
        <taxon>Ustilaginales</taxon>
        <taxon>Ustilaginaceae</taxon>
        <taxon>Ustilago</taxon>
    </lineage>
</organism>
<evidence type="ECO:0000256" key="5">
    <source>
        <dbReference type="SAM" id="MobiDB-lite"/>
    </source>
</evidence>
<dbReference type="SMART" id="SM00719">
    <property type="entry name" value="Plus3"/>
    <property type="match status" value="1"/>
</dbReference>
<comment type="subcellular location">
    <subcellularLocation>
        <location evidence="1">Nucleus</location>
    </subcellularLocation>
</comment>
<dbReference type="PANTHER" id="PTHR13115">
    <property type="entry name" value="RNA POLYMERASE-ASSOCIATED PROTEIN RTF1 HOMOLOG"/>
    <property type="match status" value="1"/>
</dbReference>
<gene>
    <name evidence="7" type="ORF">UTRI_06083_B</name>
</gene>
<feature type="compositionally biased region" description="Acidic residues" evidence="5">
    <location>
        <begin position="1"/>
        <end position="10"/>
    </location>
</feature>
<evidence type="ECO:0000256" key="2">
    <source>
        <dbReference type="ARBA" id="ARBA00023015"/>
    </source>
</evidence>
<dbReference type="PANTHER" id="PTHR13115:SF8">
    <property type="entry name" value="RNA POLYMERASE-ASSOCIATED PROTEIN RTF1 HOMOLOG"/>
    <property type="match status" value="1"/>
</dbReference>
<protein>
    <submittedName>
        <fullName evidence="7">Related to RTF1 - subunit of the RNA polymerase II-associated Paf1 complex</fullName>
    </submittedName>
</protein>
<proteinExistence type="predicted"/>
<dbReference type="OrthoDB" id="166375at2759"/>
<name>A0A5C3EIB7_9BASI</name>
<feature type="compositionally biased region" description="Basic and acidic residues" evidence="5">
    <location>
        <begin position="289"/>
        <end position="301"/>
    </location>
</feature>
<evidence type="ECO:0000259" key="6">
    <source>
        <dbReference type="PROSITE" id="PS51360"/>
    </source>
</evidence>
<evidence type="ECO:0000256" key="1">
    <source>
        <dbReference type="ARBA" id="ARBA00004123"/>
    </source>
</evidence>
<dbReference type="PROSITE" id="PS51360">
    <property type="entry name" value="PLUS3"/>
    <property type="match status" value="1"/>
</dbReference>
<keyword evidence="2" id="KW-0805">Transcription regulation</keyword>
<dbReference type="SUPFAM" id="SSF159042">
    <property type="entry name" value="Plus3-like"/>
    <property type="match status" value="1"/>
</dbReference>
<feature type="compositionally biased region" description="Low complexity" evidence="5">
    <location>
        <begin position="302"/>
        <end position="312"/>
    </location>
</feature>
<evidence type="ECO:0000313" key="7">
    <source>
        <dbReference type="EMBL" id="SPO29815.1"/>
    </source>
</evidence>
<feature type="compositionally biased region" description="Low complexity" evidence="5">
    <location>
        <begin position="270"/>
        <end position="283"/>
    </location>
</feature>